<comment type="similarity">
    <text evidence="1">Belongs to the Gfa family.</text>
</comment>
<dbReference type="PROSITE" id="PS51891">
    <property type="entry name" value="CENP_V_GFA"/>
    <property type="match status" value="1"/>
</dbReference>
<evidence type="ECO:0000313" key="6">
    <source>
        <dbReference type="EMBL" id="PMD52477.1"/>
    </source>
</evidence>
<dbReference type="AlphaFoldDB" id="A0A2J6SNW8"/>
<dbReference type="SUPFAM" id="SSF51316">
    <property type="entry name" value="Mss4-like"/>
    <property type="match status" value="1"/>
</dbReference>
<dbReference type="Gene3D" id="3.90.1590.10">
    <property type="entry name" value="glutathione-dependent formaldehyde- activating enzyme (gfa)"/>
    <property type="match status" value="1"/>
</dbReference>
<dbReference type="GO" id="GO:0016846">
    <property type="term" value="F:carbon-sulfur lyase activity"/>
    <property type="evidence" value="ECO:0007669"/>
    <property type="project" value="InterPro"/>
</dbReference>
<organism evidence="6 7">
    <name type="scientific">Hyaloscypha bicolor E</name>
    <dbReference type="NCBI Taxonomy" id="1095630"/>
    <lineage>
        <taxon>Eukaryota</taxon>
        <taxon>Fungi</taxon>
        <taxon>Dikarya</taxon>
        <taxon>Ascomycota</taxon>
        <taxon>Pezizomycotina</taxon>
        <taxon>Leotiomycetes</taxon>
        <taxon>Helotiales</taxon>
        <taxon>Hyaloscyphaceae</taxon>
        <taxon>Hyaloscypha</taxon>
        <taxon>Hyaloscypha bicolor</taxon>
    </lineage>
</organism>
<dbReference type="GeneID" id="36592046"/>
<reference evidence="6 7" key="1">
    <citation type="submission" date="2016-04" db="EMBL/GenBank/DDBJ databases">
        <title>A degradative enzymes factory behind the ericoid mycorrhizal symbiosis.</title>
        <authorList>
            <consortium name="DOE Joint Genome Institute"/>
            <person name="Martino E."/>
            <person name="Morin E."/>
            <person name="Grelet G."/>
            <person name="Kuo A."/>
            <person name="Kohler A."/>
            <person name="Daghino S."/>
            <person name="Barry K."/>
            <person name="Choi C."/>
            <person name="Cichocki N."/>
            <person name="Clum A."/>
            <person name="Copeland A."/>
            <person name="Hainaut M."/>
            <person name="Haridas S."/>
            <person name="Labutti K."/>
            <person name="Lindquist E."/>
            <person name="Lipzen A."/>
            <person name="Khouja H.-R."/>
            <person name="Murat C."/>
            <person name="Ohm R."/>
            <person name="Olson A."/>
            <person name="Spatafora J."/>
            <person name="Veneault-Fourrey C."/>
            <person name="Henrissat B."/>
            <person name="Grigoriev I."/>
            <person name="Martin F."/>
            <person name="Perotto S."/>
        </authorList>
    </citation>
    <scope>NUCLEOTIDE SEQUENCE [LARGE SCALE GENOMIC DNA]</scope>
    <source>
        <strain evidence="6 7">E</strain>
    </source>
</reference>
<accession>A0A2J6SNW8</accession>
<dbReference type="STRING" id="1095630.A0A2J6SNW8"/>
<keyword evidence="2" id="KW-0479">Metal-binding</keyword>
<dbReference type="GO" id="GO:0046872">
    <property type="term" value="F:metal ion binding"/>
    <property type="evidence" value="ECO:0007669"/>
    <property type="project" value="UniProtKB-KW"/>
</dbReference>
<protein>
    <recommendedName>
        <fullName evidence="5">CENP-V/GFA domain-containing protein</fullName>
    </recommendedName>
</protein>
<evidence type="ECO:0000313" key="7">
    <source>
        <dbReference type="Proteomes" id="UP000235371"/>
    </source>
</evidence>
<dbReference type="RefSeq" id="XP_024729381.1">
    <property type="nucleotide sequence ID" value="XM_024883969.1"/>
</dbReference>
<gene>
    <name evidence="6" type="ORF">K444DRAFT_636210</name>
</gene>
<keyword evidence="4" id="KW-0456">Lyase</keyword>
<sequence length="147" mass="15929">MPQSSCLCGANVITWDAPSAFNFRCHCLDERKLTGAAFALNILVPIEAPTIKSGKLSVWGKIVQSGNTIYNHSCSQCGSLLYRHSTGFPGTIVIKAGCIDSEEDPSTVYVPKIEIFTRSRVPWIPAIEGALQDDGDFSKESFVALGF</sequence>
<feature type="domain" description="CENP-V/GFA" evidence="5">
    <location>
        <begin position="2"/>
        <end position="124"/>
    </location>
</feature>
<evidence type="ECO:0000256" key="4">
    <source>
        <dbReference type="ARBA" id="ARBA00023239"/>
    </source>
</evidence>
<name>A0A2J6SNW8_9HELO</name>
<dbReference type="PANTHER" id="PTHR33337">
    <property type="entry name" value="GFA DOMAIN-CONTAINING PROTEIN"/>
    <property type="match status" value="1"/>
</dbReference>
<dbReference type="InParanoid" id="A0A2J6SNW8"/>
<dbReference type="Pfam" id="PF04828">
    <property type="entry name" value="GFA"/>
    <property type="match status" value="1"/>
</dbReference>
<keyword evidence="3" id="KW-0862">Zinc</keyword>
<keyword evidence="7" id="KW-1185">Reference proteome</keyword>
<dbReference type="InterPro" id="IPR011057">
    <property type="entry name" value="Mss4-like_sf"/>
</dbReference>
<evidence type="ECO:0000259" key="5">
    <source>
        <dbReference type="PROSITE" id="PS51891"/>
    </source>
</evidence>
<dbReference type="EMBL" id="KZ613904">
    <property type="protein sequence ID" value="PMD52477.1"/>
    <property type="molecule type" value="Genomic_DNA"/>
</dbReference>
<dbReference type="Proteomes" id="UP000235371">
    <property type="component" value="Unassembled WGS sequence"/>
</dbReference>
<dbReference type="OrthoDB" id="9985472at2759"/>
<evidence type="ECO:0000256" key="2">
    <source>
        <dbReference type="ARBA" id="ARBA00022723"/>
    </source>
</evidence>
<proteinExistence type="inferred from homology"/>
<dbReference type="InterPro" id="IPR006913">
    <property type="entry name" value="CENP-V/GFA"/>
</dbReference>
<dbReference type="PANTHER" id="PTHR33337:SF40">
    <property type="entry name" value="CENP-V_GFA DOMAIN-CONTAINING PROTEIN-RELATED"/>
    <property type="match status" value="1"/>
</dbReference>
<evidence type="ECO:0000256" key="3">
    <source>
        <dbReference type="ARBA" id="ARBA00022833"/>
    </source>
</evidence>
<evidence type="ECO:0000256" key="1">
    <source>
        <dbReference type="ARBA" id="ARBA00005495"/>
    </source>
</evidence>